<accession>A0A386U599</accession>
<dbReference type="AlphaFoldDB" id="A0A386U599"/>
<organism evidence="2 3">
    <name type="scientific">Mycobacterium paragordonae</name>
    <dbReference type="NCBI Taxonomy" id="1389713"/>
    <lineage>
        <taxon>Bacteria</taxon>
        <taxon>Bacillati</taxon>
        <taxon>Actinomycetota</taxon>
        <taxon>Actinomycetes</taxon>
        <taxon>Mycobacteriales</taxon>
        <taxon>Mycobacteriaceae</taxon>
        <taxon>Mycobacterium</taxon>
    </lineage>
</organism>
<name>A0A386U599_9MYCO</name>
<protein>
    <submittedName>
        <fullName evidence="2">DNA polymerase ligase N-terminal domain-containing protein</fullName>
    </submittedName>
</protein>
<dbReference type="InterPro" id="IPR014144">
    <property type="entry name" value="LigD_PE_domain"/>
</dbReference>
<sequence>MSLSNYGPNGRHRRQRRAPVDGPCFVVQHRLARSDHYDLCLEIDGVLVSWTIANGPSVSPADQRMARRSEDHPIEYAAFEGVIPEGEHGPDGVVVWDHGTYANGTRHDMAKGLACGHVSFHLRGDKLRGRFALTRIREGAEETWLLVKRRDENAHALS</sequence>
<dbReference type="PANTHER" id="PTHR39465">
    <property type="entry name" value="DNA LIGASE D, 3'-PHOSPHOESTERASE DOMAIN"/>
    <property type="match status" value="1"/>
</dbReference>
<dbReference type="RefSeq" id="WP_120792674.1">
    <property type="nucleotide sequence ID" value="NZ_BLKX01000001.1"/>
</dbReference>
<dbReference type="Proteomes" id="UP001229081">
    <property type="component" value="Unassembled WGS sequence"/>
</dbReference>
<evidence type="ECO:0000259" key="1">
    <source>
        <dbReference type="Pfam" id="PF13298"/>
    </source>
</evidence>
<feature type="domain" description="DNA ligase D 3'-phosphoesterase" evidence="1">
    <location>
        <begin position="31"/>
        <end position="135"/>
    </location>
</feature>
<comment type="caution">
    <text evidence="2">The sequence shown here is derived from an EMBL/GenBank/DDBJ whole genome shotgun (WGS) entry which is preliminary data.</text>
</comment>
<keyword evidence="2" id="KW-0436">Ligase</keyword>
<dbReference type="NCBIfam" id="TIGR02777">
    <property type="entry name" value="LigD_PE_dom"/>
    <property type="match status" value="1"/>
</dbReference>
<proteinExistence type="predicted"/>
<evidence type="ECO:0000313" key="2">
    <source>
        <dbReference type="EMBL" id="MDP7735233.1"/>
    </source>
</evidence>
<dbReference type="Pfam" id="PF13298">
    <property type="entry name" value="LigD_N"/>
    <property type="match status" value="1"/>
</dbReference>
<gene>
    <name evidence="2" type="ORF">QXL92_10820</name>
</gene>
<dbReference type="GO" id="GO:0016874">
    <property type="term" value="F:ligase activity"/>
    <property type="evidence" value="ECO:0007669"/>
    <property type="project" value="UniProtKB-KW"/>
</dbReference>
<dbReference type="PANTHER" id="PTHR39465:SF1">
    <property type="entry name" value="DNA LIGASE D 3'-PHOSPHOESTERASE DOMAIN-CONTAINING PROTEIN"/>
    <property type="match status" value="1"/>
</dbReference>
<dbReference type="KEGG" id="mpag:C0J29_13870"/>
<reference evidence="2" key="1">
    <citation type="submission" date="2023-06" db="EMBL/GenBank/DDBJ databases">
        <title>Identification of two novel mycobacterium reveal diversities and complexities of Mycobacterium gordonae clade.</title>
        <authorList>
            <person name="Matsumoto Y."/>
            <person name="Nakamura S."/>
            <person name="Motooka D."/>
            <person name="Fukushima K."/>
        </authorList>
    </citation>
    <scope>NUCLEOTIDE SEQUENCE</scope>
    <source>
        <strain evidence="2">TY812</strain>
    </source>
</reference>
<dbReference type="EMBL" id="JAUFSA010000001">
    <property type="protein sequence ID" value="MDP7735233.1"/>
    <property type="molecule type" value="Genomic_DNA"/>
</dbReference>
<evidence type="ECO:0000313" key="3">
    <source>
        <dbReference type="Proteomes" id="UP001229081"/>
    </source>
</evidence>